<keyword evidence="2" id="KW-1185">Reference proteome</keyword>
<comment type="caution">
    <text evidence="1">The sequence shown here is derived from an EMBL/GenBank/DDBJ whole genome shotgun (WGS) entry which is preliminary data.</text>
</comment>
<evidence type="ECO:0000313" key="2">
    <source>
        <dbReference type="Proteomes" id="UP000886595"/>
    </source>
</evidence>
<dbReference type="EMBL" id="JAAMPC010000010">
    <property type="protein sequence ID" value="KAG2285377.1"/>
    <property type="molecule type" value="Genomic_DNA"/>
</dbReference>
<name>A0A8X7UNN2_BRACI</name>
<gene>
    <name evidence="1" type="ORF">Bca52824_044981</name>
</gene>
<protein>
    <submittedName>
        <fullName evidence="1">Uncharacterized protein</fullName>
    </submittedName>
</protein>
<reference evidence="1 2" key="1">
    <citation type="submission" date="2020-02" db="EMBL/GenBank/DDBJ databases">
        <authorList>
            <person name="Ma Q."/>
            <person name="Huang Y."/>
            <person name="Song X."/>
            <person name="Pei D."/>
        </authorList>
    </citation>
    <scope>NUCLEOTIDE SEQUENCE [LARGE SCALE GENOMIC DNA]</scope>
    <source>
        <strain evidence="1">Sxm20200214</strain>
        <tissue evidence="1">Leaf</tissue>
    </source>
</reference>
<proteinExistence type="predicted"/>
<organism evidence="1 2">
    <name type="scientific">Brassica carinata</name>
    <name type="common">Ethiopian mustard</name>
    <name type="synonym">Abyssinian cabbage</name>
    <dbReference type="NCBI Taxonomy" id="52824"/>
    <lineage>
        <taxon>Eukaryota</taxon>
        <taxon>Viridiplantae</taxon>
        <taxon>Streptophyta</taxon>
        <taxon>Embryophyta</taxon>
        <taxon>Tracheophyta</taxon>
        <taxon>Spermatophyta</taxon>
        <taxon>Magnoliopsida</taxon>
        <taxon>eudicotyledons</taxon>
        <taxon>Gunneridae</taxon>
        <taxon>Pentapetalae</taxon>
        <taxon>rosids</taxon>
        <taxon>malvids</taxon>
        <taxon>Brassicales</taxon>
        <taxon>Brassicaceae</taxon>
        <taxon>Brassiceae</taxon>
        <taxon>Brassica</taxon>
    </lineage>
</organism>
<evidence type="ECO:0000313" key="1">
    <source>
        <dbReference type="EMBL" id="KAG2285377.1"/>
    </source>
</evidence>
<sequence>MLLTMSFCVSDTTNDLEFKDAADNEINTEMLAFLELHRNQHGRNVMIMSGDQFAIETLGVFKAAGFKTLAAWYFHARSEPYMMKVLQPAQRAGARALLVLRREEQVYHLSMLSTCWREDPPDGDVGSGIQAKLLYVPGETHEQLQYVEESSLLANAIDSQRTESDPKFGDWCH</sequence>
<dbReference type="Proteomes" id="UP000886595">
    <property type="component" value="Unassembled WGS sequence"/>
</dbReference>
<accession>A0A8X7UNN2</accession>
<dbReference type="AlphaFoldDB" id="A0A8X7UNN2"/>
<dbReference type="OrthoDB" id="10518877at2759"/>